<dbReference type="HAMAP" id="MF_00614">
    <property type="entry name" value="Fen"/>
    <property type="match status" value="1"/>
</dbReference>
<comment type="subcellular location">
    <subcellularLocation>
        <location evidence="13">Nucleus</location>
        <location evidence="13">Nucleolus</location>
    </subcellularLocation>
    <subcellularLocation>
        <location evidence="13">Nucleus</location>
        <location evidence="13">Nucleoplasm</location>
    </subcellularLocation>
    <subcellularLocation>
        <location evidence="13">Mitochondrion</location>
    </subcellularLocation>
    <text evidence="13">Resides mostly in the nucleoli and relocalizes to the nucleoplasm upon DNA damage.</text>
</comment>
<gene>
    <name evidence="17" type="ORF">PCOR1329_LOCUS66308</name>
</gene>
<dbReference type="Gene3D" id="3.40.50.1010">
    <property type="entry name" value="5'-nuclease"/>
    <property type="match status" value="1"/>
</dbReference>
<feature type="domain" description="XPG-I" evidence="15">
    <location>
        <begin position="114"/>
        <end position="186"/>
    </location>
</feature>
<dbReference type="SUPFAM" id="SSF47807">
    <property type="entry name" value="5' to 3' exonuclease, C-terminal subdomain"/>
    <property type="match status" value="1"/>
</dbReference>
<name>A0ABN9WHH1_9DINO</name>
<feature type="compositionally biased region" description="Basic and acidic residues" evidence="14">
    <location>
        <begin position="318"/>
        <end position="327"/>
    </location>
</feature>
<comment type="caution">
    <text evidence="17">The sequence shown here is derived from an EMBL/GenBank/DDBJ whole genome shotgun (WGS) entry which is preliminary data.</text>
</comment>
<evidence type="ECO:0000256" key="3">
    <source>
        <dbReference type="ARBA" id="ARBA00022722"/>
    </source>
</evidence>
<dbReference type="InterPro" id="IPR006086">
    <property type="entry name" value="XPG-I_dom"/>
</dbReference>
<evidence type="ECO:0000256" key="6">
    <source>
        <dbReference type="ARBA" id="ARBA00022763"/>
    </source>
</evidence>
<evidence type="ECO:0000256" key="12">
    <source>
        <dbReference type="ARBA" id="ARBA00023242"/>
    </source>
</evidence>
<evidence type="ECO:0000256" key="9">
    <source>
        <dbReference type="ARBA" id="ARBA00022842"/>
    </source>
</evidence>
<dbReference type="CDD" id="cd09867">
    <property type="entry name" value="PIN_FEN1"/>
    <property type="match status" value="1"/>
</dbReference>
<dbReference type="Pfam" id="PF00752">
    <property type="entry name" value="XPG_N"/>
    <property type="match status" value="1"/>
</dbReference>
<keyword evidence="12 13" id="KW-0539">Nucleus</keyword>
<evidence type="ECO:0000256" key="11">
    <source>
        <dbReference type="ARBA" id="ARBA00023204"/>
    </source>
</evidence>
<feature type="domain" description="XPG N-terminal" evidence="16">
    <location>
        <begin position="1"/>
        <end position="75"/>
    </location>
</feature>
<proteinExistence type="inferred from homology"/>
<comment type="function">
    <text evidence="13">Structure-specific nuclease with 5'-flap endonuclease and 5'-3' exonuclease activities involved in DNA replication and repair. During DNA replication, cleaves the 5'-overhanging flap structure that is generated by displacement synthesis when DNA polymerase encounters the 5'-end of a downstream Okazaki fragment. It enters the flap from the 5'-end and then tracks to cleave the flap base, leaving a nick for ligation. Also involved in the long patch base excision repair (LP-BER) pathway, by cleaving within the apurinic/apyrimidinic (AP) site-terminated flap. Acts as a genome stabilization factor that prevents flaps from equilibrating into structures that lead to duplications and deletions. Also possesses 5'-3' exonuclease activity on nicked or gapped double-stranded DNA, and exhibits RNase H activity. Also involved in replication and repair of rDNA and in repairing mitochondrial DNA.</text>
</comment>
<dbReference type="SMART" id="SM00484">
    <property type="entry name" value="XPGI"/>
    <property type="match status" value="1"/>
</dbReference>
<dbReference type="InterPro" id="IPR019974">
    <property type="entry name" value="XPG_CS"/>
</dbReference>
<evidence type="ECO:0000259" key="15">
    <source>
        <dbReference type="SMART" id="SM00484"/>
    </source>
</evidence>
<sequence>MCLYQFLIMIRDNRAGSYQNLTNEEGKVTSHLVGMLSRTLKLMENGIKPVYVFDGKPPELKLGELAQRRAKREAAEKSLAEAQEKGDEEQIQKSTKLTTRVTKEQNEETKTLLRLMGVPVVEAPSEAEATCAALCRDGKVYAAATEDADCLTFGTKILVRNLMAAESQKKQIMEVHLDRVLEQLNISMSQFIDFCILSGCDYCDTLKGVGPSTAIRLLIQHGSLEKVLEELGPEKVPENFRYQDARQFFQECEAVNTQEVDFKWDEPDYDGLAKFLVEQCSFNKERVENYLARLRKTKSSVKQRPLDSFFGAPKVVIRDGDKFDPSKKRGAAAKGAAKAGANKRKAPGAAGGPAAAKRGRA</sequence>
<evidence type="ECO:0000256" key="14">
    <source>
        <dbReference type="SAM" id="MobiDB-lite"/>
    </source>
</evidence>
<dbReference type="Gene3D" id="1.10.150.20">
    <property type="entry name" value="5' to 3' exonuclease, C-terminal subdomain"/>
    <property type="match status" value="1"/>
</dbReference>
<dbReference type="SMART" id="SM00485">
    <property type="entry name" value="XPGN"/>
    <property type="match status" value="1"/>
</dbReference>
<dbReference type="InterPro" id="IPR006085">
    <property type="entry name" value="XPG_DNA_repair_N"/>
</dbReference>
<evidence type="ECO:0000256" key="8">
    <source>
        <dbReference type="ARBA" id="ARBA00022839"/>
    </source>
</evidence>
<dbReference type="PROSITE" id="PS00841">
    <property type="entry name" value="XPG_1"/>
    <property type="match status" value="1"/>
</dbReference>
<dbReference type="InterPro" id="IPR006084">
    <property type="entry name" value="XPG/Rad2"/>
</dbReference>
<keyword evidence="4 13" id="KW-0479">Metal-binding</keyword>
<organism evidence="17 18">
    <name type="scientific">Prorocentrum cordatum</name>
    <dbReference type="NCBI Taxonomy" id="2364126"/>
    <lineage>
        <taxon>Eukaryota</taxon>
        <taxon>Sar</taxon>
        <taxon>Alveolata</taxon>
        <taxon>Dinophyceae</taxon>
        <taxon>Prorocentrales</taxon>
        <taxon>Prorocentraceae</taxon>
        <taxon>Prorocentrum</taxon>
    </lineage>
</organism>
<evidence type="ECO:0000256" key="13">
    <source>
        <dbReference type="HAMAP-Rule" id="MF_03140"/>
    </source>
</evidence>
<evidence type="ECO:0000256" key="10">
    <source>
        <dbReference type="ARBA" id="ARBA00023128"/>
    </source>
</evidence>
<evidence type="ECO:0000259" key="16">
    <source>
        <dbReference type="SMART" id="SM00485"/>
    </source>
</evidence>
<dbReference type="PANTHER" id="PTHR11081">
    <property type="entry name" value="FLAP ENDONUCLEASE FAMILY MEMBER"/>
    <property type="match status" value="1"/>
</dbReference>
<dbReference type="InterPro" id="IPR036279">
    <property type="entry name" value="5-3_exonuclease_C_sf"/>
</dbReference>
<keyword evidence="5 13" id="KW-0255">Endonuclease</keyword>
<reference evidence="17" key="1">
    <citation type="submission" date="2023-10" db="EMBL/GenBank/DDBJ databases">
        <authorList>
            <person name="Chen Y."/>
            <person name="Shah S."/>
            <person name="Dougan E. K."/>
            <person name="Thang M."/>
            <person name="Chan C."/>
        </authorList>
    </citation>
    <scope>NUCLEOTIDE SEQUENCE [LARGE SCALE GENOMIC DNA]</scope>
</reference>
<evidence type="ECO:0000256" key="1">
    <source>
        <dbReference type="ARBA" id="ARBA00022553"/>
    </source>
</evidence>
<dbReference type="PANTHER" id="PTHR11081:SF9">
    <property type="entry name" value="FLAP ENDONUCLEASE 1"/>
    <property type="match status" value="1"/>
</dbReference>
<dbReference type="EC" id="3.1.-.-" evidence="13"/>
<evidence type="ECO:0000256" key="5">
    <source>
        <dbReference type="ARBA" id="ARBA00022759"/>
    </source>
</evidence>
<feature type="region of interest" description="Disordered" evidence="14">
    <location>
        <begin position="318"/>
        <end position="361"/>
    </location>
</feature>
<keyword evidence="10 13" id="KW-0496">Mitochondrion</keyword>
<dbReference type="Proteomes" id="UP001189429">
    <property type="component" value="Unassembled WGS sequence"/>
</dbReference>
<keyword evidence="18" id="KW-1185">Reference proteome</keyword>
<evidence type="ECO:0000256" key="4">
    <source>
        <dbReference type="ARBA" id="ARBA00022723"/>
    </source>
</evidence>
<evidence type="ECO:0000256" key="7">
    <source>
        <dbReference type="ARBA" id="ARBA00022801"/>
    </source>
</evidence>
<dbReference type="SMART" id="SM00279">
    <property type="entry name" value="HhH2"/>
    <property type="match status" value="1"/>
</dbReference>
<keyword evidence="9 13" id="KW-0460">Magnesium</keyword>
<keyword evidence="7 13" id="KW-0378">Hydrolase</keyword>
<dbReference type="Pfam" id="PF00867">
    <property type="entry name" value="XPG_I"/>
    <property type="match status" value="1"/>
</dbReference>
<dbReference type="InterPro" id="IPR029060">
    <property type="entry name" value="PIN-like_dom_sf"/>
</dbReference>
<keyword evidence="6 13" id="KW-0227">DNA damage</keyword>
<feature type="compositionally biased region" description="Basic and acidic residues" evidence="14">
    <location>
        <begin position="74"/>
        <end position="91"/>
    </location>
</feature>
<keyword evidence="1 13" id="KW-0597">Phosphoprotein</keyword>
<protein>
    <recommendedName>
        <fullName evidence="13">Flap endonuclease 1</fullName>
        <shortName evidence="13">FEN-1</shortName>
        <ecNumber evidence="13">3.1.-.-</ecNumber>
    </recommendedName>
    <alternativeName>
        <fullName evidence="13">Flap structure-specific endonuclease 1</fullName>
    </alternativeName>
</protein>
<dbReference type="SUPFAM" id="SSF88723">
    <property type="entry name" value="PIN domain-like"/>
    <property type="match status" value="1"/>
</dbReference>
<evidence type="ECO:0000313" key="18">
    <source>
        <dbReference type="Proteomes" id="UP001189429"/>
    </source>
</evidence>
<dbReference type="InterPro" id="IPR023426">
    <property type="entry name" value="Flap_endonuc"/>
</dbReference>
<keyword evidence="11 13" id="KW-0234">DNA repair</keyword>
<comment type="similarity">
    <text evidence="13">Belongs to the XPG/RAD2 endonuclease family. FEN1 subfamily.</text>
</comment>
<accession>A0ABN9WHH1</accession>
<evidence type="ECO:0000256" key="2">
    <source>
        <dbReference type="ARBA" id="ARBA00022705"/>
    </source>
</evidence>
<comment type="cofactor">
    <cofactor evidence="13">
        <name>Mg(2+)</name>
        <dbReference type="ChEBI" id="CHEBI:18420"/>
    </cofactor>
    <text evidence="13">Binds 2 magnesium ions per subunit. They probably participate in the reaction catalyzed by the enzyme. May bind an additional third magnesium ion after substrate binding.</text>
</comment>
<keyword evidence="8 13" id="KW-0269">Exonuclease</keyword>
<dbReference type="EMBL" id="CAUYUJ010018532">
    <property type="protein sequence ID" value="CAK0884333.1"/>
    <property type="molecule type" value="Genomic_DNA"/>
</dbReference>
<keyword evidence="2 13" id="KW-0235">DNA replication</keyword>
<keyword evidence="3 13" id="KW-0540">Nuclease</keyword>
<feature type="region of interest" description="Disordered" evidence="14">
    <location>
        <begin position="74"/>
        <end position="95"/>
    </location>
</feature>
<dbReference type="PRINTS" id="PR00853">
    <property type="entry name" value="XPGRADSUPER"/>
</dbReference>
<dbReference type="InterPro" id="IPR008918">
    <property type="entry name" value="HhH2"/>
</dbReference>
<feature type="compositionally biased region" description="Low complexity" evidence="14">
    <location>
        <begin position="352"/>
        <end position="361"/>
    </location>
</feature>
<evidence type="ECO:0000313" key="17">
    <source>
        <dbReference type="EMBL" id="CAK0884333.1"/>
    </source>
</evidence>